<dbReference type="OrthoDB" id="2115703at2759"/>
<gene>
    <name evidence="2" type="primary">TTC17_1</name>
    <name evidence="2" type="ORF">OS493_011327</name>
</gene>
<dbReference type="EMBL" id="MU826830">
    <property type="protein sequence ID" value="KAJ7373718.1"/>
    <property type="molecule type" value="Genomic_DNA"/>
</dbReference>
<proteinExistence type="predicted"/>
<dbReference type="GO" id="GO:0030041">
    <property type="term" value="P:actin filament polymerization"/>
    <property type="evidence" value="ECO:0007669"/>
    <property type="project" value="TreeGrafter"/>
</dbReference>
<accession>A0A9W9Z4P9</accession>
<dbReference type="SUPFAM" id="SSF48452">
    <property type="entry name" value="TPR-like"/>
    <property type="match status" value="1"/>
</dbReference>
<evidence type="ECO:0000256" key="1">
    <source>
        <dbReference type="PROSITE-ProRule" id="PRU00339"/>
    </source>
</evidence>
<dbReference type="InterPro" id="IPR019734">
    <property type="entry name" value="TPR_rpt"/>
</dbReference>
<dbReference type="GO" id="GO:0015629">
    <property type="term" value="C:actin cytoskeleton"/>
    <property type="evidence" value="ECO:0007669"/>
    <property type="project" value="TreeGrafter"/>
</dbReference>
<keyword evidence="3" id="KW-1185">Reference proteome</keyword>
<comment type="caution">
    <text evidence="2">The sequence shown here is derived from an EMBL/GenBank/DDBJ whole genome shotgun (WGS) entry which is preliminary data.</text>
</comment>
<keyword evidence="1" id="KW-0802">TPR repeat</keyword>
<dbReference type="SMART" id="SM00028">
    <property type="entry name" value="TPR"/>
    <property type="match status" value="3"/>
</dbReference>
<dbReference type="PANTHER" id="PTHR16091:SF1">
    <property type="entry name" value="TETRATRICOPEPTIDE REPEAT PROTEIN 17"/>
    <property type="match status" value="1"/>
</dbReference>
<dbReference type="PANTHER" id="PTHR16091">
    <property type="entry name" value="TTC17 PROTEIN"/>
    <property type="match status" value="1"/>
</dbReference>
<evidence type="ECO:0000313" key="2">
    <source>
        <dbReference type="EMBL" id="KAJ7373718.1"/>
    </source>
</evidence>
<name>A0A9W9Z4P9_9CNID</name>
<dbReference type="Proteomes" id="UP001163046">
    <property type="component" value="Unassembled WGS sequence"/>
</dbReference>
<dbReference type="PROSITE" id="PS50005">
    <property type="entry name" value="TPR"/>
    <property type="match status" value="1"/>
</dbReference>
<dbReference type="InterPro" id="IPR052630">
    <property type="entry name" value="TTC17"/>
</dbReference>
<evidence type="ECO:0000313" key="3">
    <source>
        <dbReference type="Proteomes" id="UP001163046"/>
    </source>
</evidence>
<dbReference type="Gene3D" id="1.25.40.10">
    <property type="entry name" value="Tetratricopeptide repeat domain"/>
    <property type="match status" value="1"/>
</dbReference>
<feature type="repeat" description="TPR" evidence="1">
    <location>
        <begin position="199"/>
        <end position="232"/>
    </location>
</feature>
<dbReference type="AlphaFoldDB" id="A0A9W9Z4P9"/>
<organism evidence="2 3">
    <name type="scientific">Desmophyllum pertusum</name>
    <dbReference type="NCBI Taxonomy" id="174260"/>
    <lineage>
        <taxon>Eukaryota</taxon>
        <taxon>Metazoa</taxon>
        <taxon>Cnidaria</taxon>
        <taxon>Anthozoa</taxon>
        <taxon>Hexacorallia</taxon>
        <taxon>Scleractinia</taxon>
        <taxon>Caryophylliina</taxon>
        <taxon>Caryophylliidae</taxon>
        <taxon>Desmophyllum</taxon>
    </lineage>
</organism>
<dbReference type="InterPro" id="IPR011990">
    <property type="entry name" value="TPR-like_helical_dom_sf"/>
</dbReference>
<sequence length="267" mass="29656">MNVQTDGSLQELSEDECRHIEGVQALVVRNKQFSAWLSLDTKNIDVRTHINFLSDVDDFPKKPRCTAKMKNNLHTFSSLQGVMNSANLDQVAEAGLTQTLLTIGRTMQDSVDEMGTRIYNALKKNSSSWVLLNVASLYWRVQGDTVEAIKCLRQALYFSPSNARDVAHVGLASILLREGQLDDTAVVIKKALEISPSLALGHFILGNVFGAQSKIPEAIQHYLLALQLEPGFTPAVERLKIIQCVLWKQQKALEKEAADLKKLLTPS</sequence>
<reference evidence="2" key="1">
    <citation type="submission" date="2023-01" db="EMBL/GenBank/DDBJ databases">
        <title>Genome assembly of the deep-sea coral Lophelia pertusa.</title>
        <authorList>
            <person name="Herrera S."/>
            <person name="Cordes E."/>
        </authorList>
    </citation>
    <scope>NUCLEOTIDE SEQUENCE</scope>
    <source>
        <strain evidence="2">USNM1676648</strain>
        <tissue evidence="2">Polyp</tissue>
    </source>
</reference>
<protein>
    <submittedName>
        <fullName evidence="2">Tetratricopeptide repeat protein 17</fullName>
    </submittedName>
</protein>
<dbReference type="GO" id="GO:0005737">
    <property type="term" value="C:cytoplasm"/>
    <property type="evidence" value="ECO:0007669"/>
    <property type="project" value="TreeGrafter"/>
</dbReference>